<evidence type="ECO:0000256" key="1">
    <source>
        <dbReference type="ARBA" id="ARBA00004651"/>
    </source>
</evidence>
<keyword evidence="4 6" id="KW-1133">Transmembrane helix</keyword>
<evidence type="ECO:0000256" key="3">
    <source>
        <dbReference type="ARBA" id="ARBA00022692"/>
    </source>
</evidence>
<keyword evidence="8" id="KW-1185">Reference proteome</keyword>
<dbReference type="Proteomes" id="UP001139028">
    <property type="component" value="Unassembled WGS sequence"/>
</dbReference>
<dbReference type="InterPro" id="IPR005598">
    <property type="entry name" value="ATP_synth_I"/>
</dbReference>
<dbReference type="AlphaFoldDB" id="A0A9X2ESD5"/>
<reference evidence="7" key="1">
    <citation type="journal article" date="2022" name="Arch. Microbiol.">
        <title>Microbulbifer okhotskensis sp. nov., isolated from a deep bottom sediment of the Okhotsk Sea.</title>
        <authorList>
            <person name="Romanenko L."/>
            <person name="Kurilenko V."/>
            <person name="Otstavnykh N."/>
            <person name="Velansky P."/>
            <person name="Isaeva M."/>
            <person name="Mikhailov V."/>
        </authorList>
    </citation>
    <scope>NUCLEOTIDE SEQUENCE</scope>
    <source>
        <strain evidence="7">OS29</strain>
    </source>
</reference>
<keyword evidence="5 6" id="KW-0472">Membrane</keyword>
<evidence type="ECO:0000313" key="8">
    <source>
        <dbReference type="Proteomes" id="UP001139028"/>
    </source>
</evidence>
<feature type="transmembrane region" description="Helical" evidence="6">
    <location>
        <begin position="32"/>
        <end position="50"/>
    </location>
</feature>
<organism evidence="7 8">
    <name type="scientific">Microbulbifer okhotskensis</name>
    <dbReference type="NCBI Taxonomy" id="2926617"/>
    <lineage>
        <taxon>Bacteria</taxon>
        <taxon>Pseudomonadati</taxon>
        <taxon>Pseudomonadota</taxon>
        <taxon>Gammaproteobacteria</taxon>
        <taxon>Cellvibrionales</taxon>
        <taxon>Microbulbiferaceae</taxon>
        <taxon>Microbulbifer</taxon>
    </lineage>
</organism>
<comment type="caution">
    <text evidence="7">The sequence shown here is derived from an EMBL/GenBank/DDBJ whole genome shotgun (WGS) entry which is preliminary data.</text>
</comment>
<sequence>MKKPPVLRIAAVQLLLVSLTSAVLHLSGKPVMALSVLIGGALCALPGAYFGRRAFRDGGARAAHRVVGNFYRAESGKFILTMAGFAGVFVTVKPLNAAALFISYGLCVIVQWILVARMVR</sequence>
<feature type="transmembrane region" description="Helical" evidence="6">
    <location>
        <begin position="98"/>
        <end position="119"/>
    </location>
</feature>
<dbReference type="Pfam" id="PF03899">
    <property type="entry name" value="ATP-synt_I"/>
    <property type="match status" value="1"/>
</dbReference>
<feature type="transmembrane region" description="Helical" evidence="6">
    <location>
        <begin position="71"/>
        <end position="92"/>
    </location>
</feature>
<evidence type="ECO:0000313" key="7">
    <source>
        <dbReference type="EMBL" id="MCO1334883.1"/>
    </source>
</evidence>
<name>A0A9X2ESD5_9GAMM</name>
<comment type="subcellular location">
    <subcellularLocation>
        <location evidence="1">Cell membrane</location>
        <topology evidence="1">Multi-pass membrane protein</topology>
    </subcellularLocation>
</comment>
<keyword evidence="3 6" id="KW-0812">Transmembrane</keyword>
<dbReference type="RefSeq" id="WP_252466585.1">
    <property type="nucleotide sequence ID" value="NZ_JALBWM010000041.1"/>
</dbReference>
<proteinExistence type="predicted"/>
<dbReference type="GO" id="GO:0005886">
    <property type="term" value="C:plasma membrane"/>
    <property type="evidence" value="ECO:0007669"/>
    <property type="project" value="UniProtKB-SubCell"/>
</dbReference>
<evidence type="ECO:0000256" key="6">
    <source>
        <dbReference type="SAM" id="Phobius"/>
    </source>
</evidence>
<dbReference type="EMBL" id="JALBWM010000041">
    <property type="protein sequence ID" value="MCO1334883.1"/>
    <property type="molecule type" value="Genomic_DNA"/>
</dbReference>
<accession>A0A9X2ESD5</accession>
<evidence type="ECO:0000256" key="5">
    <source>
        <dbReference type="ARBA" id="ARBA00023136"/>
    </source>
</evidence>
<keyword evidence="2" id="KW-1003">Cell membrane</keyword>
<evidence type="ECO:0000256" key="4">
    <source>
        <dbReference type="ARBA" id="ARBA00022989"/>
    </source>
</evidence>
<gene>
    <name evidence="7" type="ORF">MO867_11080</name>
</gene>
<evidence type="ECO:0000256" key="2">
    <source>
        <dbReference type="ARBA" id="ARBA00022475"/>
    </source>
</evidence>
<protein>
    <submittedName>
        <fullName evidence="7">ATP synthase subunit I</fullName>
    </submittedName>
</protein>